<evidence type="ECO:0000256" key="2">
    <source>
        <dbReference type="ARBA" id="ARBA00022448"/>
    </source>
</evidence>
<keyword evidence="2 8" id="KW-0813">Transport</keyword>
<keyword evidence="7 8" id="KW-0998">Cell outer membrane</keyword>
<comment type="caution">
    <text evidence="13">The sequence shown here is derived from an EMBL/GenBank/DDBJ whole genome shotgun (WGS) entry which is preliminary data.</text>
</comment>
<comment type="subcellular location">
    <subcellularLocation>
        <location evidence="1 8">Cell outer membrane</location>
        <topology evidence="1 8">Multi-pass membrane protein</topology>
    </subcellularLocation>
</comment>
<dbReference type="PROSITE" id="PS52016">
    <property type="entry name" value="TONB_DEPENDENT_REC_3"/>
    <property type="match status" value="1"/>
</dbReference>
<evidence type="ECO:0000256" key="10">
    <source>
        <dbReference type="SAM" id="MobiDB-lite"/>
    </source>
</evidence>
<dbReference type="SUPFAM" id="SSF56935">
    <property type="entry name" value="Porins"/>
    <property type="match status" value="1"/>
</dbReference>
<dbReference type="EMBL" id="VJWA01000001">
    <property type="protein sequence ID" value="TRW16816.1"/>
    <property type="molecule type" value="Genomic_DNA"/>
</dbReference>
<evidence type="ECO:0000313" key="13">
    <source>
        <dbReference type="EMBL" id="TRW16816.1"/>
    </source>
</evidence>
<protein>
    <submittedName>
        <fullName evidence="13">TonB-dependent receptor</fullName>
    </submittedName>
</protein>
<keyword evidence="14" id="KW-1185">Reference proteome</keyword>
<dbReference type="Gene3D" id="2.40.170.20">
    <property type="entry name" value="TonB-dependent receptor, beta-barrel domain"/>
    <property type="match status" value="1"/>
</dbReference>
<evidence type="ECO:0000256" key="1">
    <source>
        <dbReference type="ARBA" id="ARBA00004571"/>
    </source>
</evidence>
<dbReference type="Proteomes" id="UP000317894">
    <property type="component" value="Unassembled WGS sequence"/>
</dbReference>
<dbReference type="GO" id="GO:0044718">
    <property type="term" value="P:siderophore transmembrane transport"/>
    <property type="evidence" value="ECO:0007669"/>
    <property type="project" value="TreeGrafter"/>
</dbReference>
<evidence type="ECO:0000256" key="8">
    <source>
        <dbReference type="PROSITE-ProRule" id="PRU01360"/>
    </source>
</evidence>
<name>A0A552UF16_9SPHN</name>
<evidence type="ECO:0000256" key="9">
    <source>
        <dbReference type="RuleBase" id="RU003357"/>
    </source>
</evidence>
<keyword evidence="6 8" id="KW-0472">Membrane</keyword>
<dbReference type="Gene3D" id="2.170.130.10">
    <property type="entry name" value="TonB-dependent receptor, plug domain"/>
    <property type="match status" value="1"/>
</dbReference>
<comment type="similarity">
    <text evidence="8 9">Belongs to the TonB-dependent receptor family.</text>
</comment>
<feature type="domain" description="TonB-dependent receptor plug" evidence="12">
    <location>
        <begin position="80"/>
        <end position="183"/>
    </location>
</feature>
<dbReference type="GO" id="GO:0015344">
    <property type="term" value="F:siderophore uptake transmembrane transporter activity"/>
    <property type="evidence" value="ECO:0007669"/>
    <property type="project" value="TreeGrafter"/>
</dbReference>
<evidence type="ECO:0000256" key="5">
    <source>
        <dbReference type="ARBA" id="ARBA00023077"/>
    </source>
</evidence>
<evidence type="ECO:0000256" key="6">
    <source>
        <dbReference type="ARBA" id="ARBA00023136"/>
    </source>
</evidence>
<feature type="compositionally biased region" description="Low complexity" evidence="10">
    <location>
        <begin position="41"/>
        <end position="56"/>
    </location>
</feature>
<reference evidence="13 14" key="1">
    <citation type="submission" date="2019-07" db="EMBL/GenBank/DDBJ databases">
        <title>Novel species isolated from glacier.</title>
        <authorList>
            <person name="Liu Q."/>
            <person name="Xin Y.-H."/>
        </authorList>
    </citation>
    <scope>NUCLEOTIDE SEQUENCE [LARGE SCALE GENOMIC DNA]</scope>
    <source>
        <strain evidence="13 14">LB1R16</strain>
    </source>
</reference>
<feature type="domain" description="TonB-dependent receptor-like beta-barrel" evidence="11">
    <location>
        <begin position="315"/>
        <end position="715"/>
    </location>
</feature>
<dbReference type="PANTHER" id="PTHR30069:SF42">
    <property type="entry name" value="FERRIC AEROBACTIN RECEPTOR"/>
    <property type="match status" value="1"/>
</dbReference>
<evidence type="ECO:0000256" key="7">
    <source>
        <dbReference type="ARBA" id="ARBA00023237"/>
    </source>
</evidence>
<evidence type="ECO:0000256" key="4">
    <source>
        <dbReference type="ARBA" id="ARBA00022692"/>
    </source>
</evidence>
<keyword evidence="5 9" id="KW-0798">TonB box</keyword>
<evidence type="ECO:0000259" key="11">
    <source>
        <dbReference type="Pfam" id="PF00593"/>
    </source>
</evidence>
<keyword evidence="13" id="KW-0675">Receptor</keyword>
<organism evidence="13 14">
    <name type="scientific">Glacieibacterium frigidum</name>
    <dbReference type="NCBI Taxonomy" id="2593303"/>
    <lineage>
        <taxon>Bacteria</taxon>
        <taxon>Pseudomonadati</taxon>
        <taxon>Pseudomonadota</taxon>
        <taxon>Alphaproteobacteria</taxon>
        <taxon>Sphingomonadales</taxon>
        <taxon>Sphingosinicellaceae</taxon>
        <taxon>Glacieibacterium</taxon>
    </lineage>
</organism>
<sequence>MGEELMINFARATVGTLMLSAAWTGVHAQPAGPQPAEPTSAQDAATAPAAAAAAAPADEEADPNARDIIVTGSRTPKAVDKIPGAITVITPAEVQRSLTITEDNTAILAKTVPGYSESNQTLNTLGETLRGRAALYLFDGIPQSTPLRDGSRNATFTDMSIVERIEVIGGASASEGIGAAGGVINYITKRATRDGLHANIGGRFGSQGRDDSEIWGIKGDVSYKGGDFDIFAAAAYVDRGATYDARGRRIGLSASSSLADTTQKNFFLKAGYEFGESQRIEATGNYFRLASKGNYYYVAGVRPPPGTDQTTGIPDTSVRGTLLVNGQDVIRTEFNEFKQAALNYSNTDLAGGSLVATLYYARQSMRFGGENTDDRQDPLIAPIGTLVDQSEINSKKYGLRTSYTLPEFVTGLEVRLGIDAVYDNTEQRLALTDRVLVPPLKYTSFGPYAQLSYDLGPVTFTGGIRHEDGRVKVDDYNTLFRRNRAFVEGGTLKYKNDLLNGGVIARLGGGFSVFAAYSEGFTLPNVGIPLRNINTLGQTVEGIVDLQAVIFENKEIGANWRGSWGSFGGSYYRSYSKLGATLSVDPATLDFVLNRRPVRITGFDATAEIKPTPWLRFNGLYSYVKGVTSRSNNVTTPLDVQLGITNIAPEKLNLTATVLPMDDLSFSLGMDKTMDRTVRTGTTVTERTKGRTLFDATVGYRIEGVGTVSLAAENLFNKFYFLAFSQIDFFQNYFAGRGRTVTLSLRSDF</sequence>
<dbReference type="InterPro" id="IPR039426">
    <property type="entry name" value="TonB-dep_rcpt-like"/>
</dbReference>
<dbReference type="InterPro" id="IPR037066">
    <property type="entry name" value="Plug_dom_sf"/>
</dbReference>
<dbReference type="GO" id="GO:0009279">
    <property type="term" value="C:cell outer membrane"/>
    <property type="evidence" value="ECO:0007669"/>
    <property type="project" value="UniProtKB-SubCell"/>
</dbReference>
<feature type="region of interest" description="Disordered" evidence="10">
    <location>
        <begin position="27"/>
        <end position="64"/>
    </location>
</feature>
<dbReference type="Pfam" id="PF00593">
    <property type="entry name" value="TonB_dep_Rec_b-barrel"/>
    <property type="match status" value="1"/>
</dbReference>
<dbReference type="InterPro" id="IPR036942">
    <property type="entry name" value="Beta-barrel_TonB_sf"/>
</dbReference>
<evidence type="ECO:0000259" key="12">
    <source>
        <dbReference type="Pfam" id="PF07715"/>
    </source>
</evidence>
<dbReference type="InterPro" id="IPR012910">
    <property type="entry name" value="Plug_dom"/>
</dbReference>
<dbReference type="Pfam" id="PF07715">
    <property type="entry name" value="Plug"/>
    <property type="match status" value="1"/>
</dbReference>
<dbReference type="CDD" id="cd01347">
    <property type="entry name" value="ligand_gated_channel"/>
    <property type="match status" value="1"/>
</dbReference>
<gene>
    <name evidence="13" type="ORF">FMM06_00990</name>
</gene>
<proteinExistence type="inferred from homology"/>
<evidence type="ECO:0000256" key="3">
    <source>
        <dbReference type="ARBA" id="ARBA00022452"/>
    </source>
</evidence>
<keyword evidence="4 8" id="KW-0812">Transmembrane</keyword>
<evidence type="ECO:0000313" key="14">
    <source>
        <dbReference type="Proteomes" id="UP000317894"/>
    </source>
</evidence>
<dbReference type="OrthoDB" id="9760333at2"/>
<dbReference type="PANTHER" id="PTHR30069">
    <property type="entry name" value="TONB-DEPENDENT OUTER MEMBRANE RECEPTOR"/>
    <property type="match status" value="1"/>
</dbReference>
<keyword evidence="3 8" id="KW-1134">Transmembrane beta strand</keyword>
<accession>A0A552UF16</accession>
<dbReference type="AlphaFoldDB" id="A0A552UF16"/>
<dbReference type="InterPro" id="IPR000531">
    <property type="entry name" value="Beta-barrel_TonB"/>
</dbReference>